<geneLocation type="mitochondrion" evidence="3"/>
<evidence type="ECO:0000313" key="3">
    <source>
        <dbReference type="EMBL" id="AJN90439.1"/>
    </source>
</evidence>
<evidence type="ECO:0000256" key="1">
    <source>
        <dbReference type="SAM" id="MobiDB-lite"/>
    </source>
</evidence>
<feature type="region of interest" description="Disordered" evidence="1">
    <location>
        <begin position="1"/>
        <end position="22"/>
    </location>
</feature>
<gene>
    <name evidence="3" type="primary">orf136</name>
</gene>
<sequence>KGRQSAESPGRSRVTRAEREAPRALFFLKKNRAPRGVTRLRPGDSAGRGARGALESDINSVIIGSLLGDAYAERRTNTRICFQQEDTNKEYLLSIWKRFAAAGLCSSKEPEPNIRYSNVLGRGRIVYRFKTYTYSD</sequence>
<dbReference type="Gene3D" id="3.10.28.10">
    <property type="entry name" value="Homing endonucleases"/>
    <property type="match status" value="1"/>
</dbReference>
<name>A0A0C5CFW9_DUNSA</name>
<protein>
    <submittedName>
        <fullName evidence="3">Orf136 protein</fullName>
    </submittedName>
</protein>
<dbReference type="InterPro" id="IPR027434">
    <property type="entry name" value="Homing_endonucl"/>
</dbReference>
<feature type="non-terminal residue" evidence="3">
    <location>
        <position position="1"/>
    </location>
</feature>
<dbReference type="Pfam" id="PF03161">
    <property type="entry name" value="LAGLIDADG_2"/>
    <property type="match status" value="1"/>
</dbReference>
<proteinExistence type="predicted"/>
<dbReference type="EMBL" id="KP691601">
    <property type="protein sequence ID" value="AJN90439.1"/>
    <property type="molecule type" value="Genomic_DNA"/>
</dbReference>
<dbReference type="GO" id="GO:0004519">
    <property type="term" value="F:endonuclease activity"/>
    <property type="evidence" value="ECO:0007669"/>
    <property type="project" value="InterPro"/>
</dbReference>
<accession>A0A0C5CFW9</accession>
<reference evidence="3" key="1">
    <citation type="journal article" date="2015" name="Genome Biol. Evol.">
        <title>Massive and widespread organelle genomic expansion in the green algal genus Dunaliella.</title>
        <authorList>
            <person name="Del Vasto M."/>
            <person name="Figueroa-Martinez F."/>
            <person name="Featherston J."/>
            <person name="Gonzalez M.A."/>
            <person name="Reyes-Prieto A."/>
            <person name="Durand P.M."/>
            <person name="Smith D.R."/>
        </authorList>
    </citation>
    <scope>NUCLEOTIDE SEQUENCE</scope>
    <source>
        <strain evidence="3">CCM-UDEC 001</strain>
    </source>
</reference>
<dbReference type="AlphaFoldDB" id="A0A0C5CFW9"/>
<dbReference type="SUPFAM" id="SSF55608">
    <property type="entry name" value="Homing endonucleases"/>
    <property type="match status" value="1"/>
</dbReference>
<evidence type="ECO:0000259" key="2">
    <source>
        <dbReference type="Pfam" id="PF03161"/>
    </source>
</evidence>
<keyword evidence="3" id="KW-0496">Mitochondrion</keyword>
<dbReference type="InterPro" id="IPR004860">
    <property type="entry name" value="LAGLIDADG_dom"/>
</dbReference>
<feature type="domain" description="Homing endonuclease LAGLIDADG" evidence="2">
    <location>
        <begin position="60"/>
        <end position="135"/>
    </location>
</feature>
<organism evidence="3">
    <name type="scientific">Dunaliella salina</name>
    <name type="common">Green alga</name>
    <name type="synonym">Protococcus salinus</name>
    <dbReference type="NCBI Taxonomy" id="3046"/>
    <lineage>
        <taxon>Eukaryota</taxon>
        <taxon>Viridiplantae</taxon>
        <taxon>Chlorophyta</taxon>
        <taxon>core chlorophytes</taxon>
        <taxon>Chlorophyceae</taxon>
        <taxon>CS clade</taxon>
        <taxon>Chlamydomonadales</taxon>
        <taxon>Dunaliellaceae</taxon>
        <taxon>Dunaliella</taxon>
    </lineage>
</organism>